<dbReference type="GO" id="GO:0005886">
    <property type="term" value="C:plasma membrane"/>
    <property type="evidence" value="ECO:0007669"/>
    <property type="project" value="UniProtKB-SubCell"/>
</dbReference>
<comment type="function">
    <text evidence="2">Catalyzes the conversion of dihydroorotate to orotate with NAD(+) as electron acceptor.</text>
</comment>
<evidence type="ECO:0000313" key="18">
    <source>
        <dbReference type="Proteomes" id="UP000239833"/>
    </source>
</evidence>
<protein>
    <recommendedName>
        <fullName evidence="15">Dihydroorotate dehydrogenase (quinone)</fullName>
        <ecNumber evidence="15">1.3.5.2</ecNumber>
    </recommendedName>
    <alternativeName>
        <fullName evidence="15">DHOdehase</fullName>
        <shortName evidence="15">DHOD</shortName>
        <shortName evidence="15">DHODase</shortName>
    </alternativeName>
    <alternativeName>
        <fullName evidence="15">Dihydroorotate oxidase</fullName>
    </alternativeName>
</protein>
<comment type="subcellular location">
    <subcellularLocation>
        <location evidence="15">Cell membrane</location>
        <topology evidence="15">Peripheral membrane protein</topology>
    </subcellularLocation>
    <subcellularLocation>
        <location evidence="3">Membrane</location>
    </subcellularLocation>
</comment>
<dbReference type="Proteomes" id="UP000239833">
    <property type="component" value="Chromosome"/>
</dbReference>
<dbReference type="GeneID" id="64218058"/>
<comment type="cofactor">
    <cofactor evidence="15">
        <name>FMN</name>
        <dbReference type="ChEBI" id="CHEBI:58210"/>
    </cofactor>
    <text evidence="15">Binds 1 FMN per subunit.</text>
</comment>
<dbReference type="PANTHER" id="PTHR48109:SF4">
    <property type="entry name" value="DIHYDROOROTATE DEHYDROGENASE (QUINONE), MITOCHONDRIAL"/>
    <property type="match status" value="1"/>
</dbReference>
<evidence type="ECO:0000256" key="13">
    <source>
        <dbReference type="ARBA" id="ARBA00048639"/>
    </source>
</evidence>
<organism evidence="17 18">
    <name type="scientific">Paenibacillus larvae subsp. larvae</name>
    <dbReference type="NCBI Taxonomy" id="147375"/>
    <lineage>
        <taxon>Bacteria</taxon>
        <taxon>Bacillati</taxon>
        <taxon>Bacillota</taxon>
        <taxon>Bacilli</taxon>
        <taxon>Bacillales</taxon>
        <taxon>Paenibacillaceae</taxon>
        <taxon>Paenibacillus</taxon>
    </lineage>
</organism>
<feature type="binding site" evidence="15">
    <location>
        <position position="185"/>
    </location>
    <ligand>
        <name>substrate</name>
    </ligand>
</feature>
<feature type="binding site" evidence="15">
    <location>
        <begin position="326"/>
        <end position="327"/>
    </location>
    <ligand>
        <name>FMN</name>
        <dbReference type="ChEBI" id="CHEBI:58210"/>
    </ligand>
</feature>
<dbReference type="PROSITE" id="PS00911">
    <property type="entry name" value="DHODEHASE_1"/>
    <property type="match status" value="1"/>
</dbReference>
<evidence type="ECO:0000256" key="4">
    <source>
        <dbReference type="ARBA" id="ARBA00004715"/>
    </source>
</evidence>
<dbReference type="Pfam" id="PF01180">
    <property type="entry name" value="DHO_dh"/>
    <property type="match status" value="1"/>
</dbReference>
<dbReference type="NCBIfam" id="NF003652">
    <property type="entry name" value="PRK05286.2-5"/>
    <property type="match status" value="1"/>
</dbReference>
<dbReference type="CDD" id="cd04738">
    <property type="entry name" value="DHOD_2_like"/>
    <property type="match status" value="1"/>
</dbReference>
<evidence type="ECO:0000256" key="10">
    <source>
        <dbReference type="ARBA" id="ARBA00022975"/>
    </source>
</evidence>
<evidence type="ECO:0000256" key="8">
    <source>
        <dbReference type="ARBA" id="ARBA00022630"/>
    </source>
</evidence>
<feature type="binding site" evidence="15">
    <location>
        <position position="73"/>
    </location>
    <ligand>
        <name>substrate</name>
    </ligand>
</feature>
<gene>
    <name evidence="17" type="primary">pyrD1</name>
    <name evidence="15" type="synonym">pyrD</name>
    <name evidence="17" type="ORF">ERICIII_01264</name>
</gene>
<dbReference type="GO" id="GO:0106430">
    <property type="term" value="F:dihydroorotate dehydrogenase (quinone) activity"/>
    <property type="evidence" value="ECO:0007669"/>
    <property type="project" value="UniProtKB-EC"/>
</dbReference>
<dbReference type="InterPro" id="IPR050074">
    <property type="entry name" value="DHO_dehydrogenase"/>
</dbReference>
<dbReference type="EC" id="1.3.5.2" evidence="15"/>
<feature type="binding site" evidence="15">
    <location>
        <position position="254"/>
    </location>
    <ligand>
        <name>FMN</name>
        <dbReference type="ChEBI" id="CHEBI:58210"/>
    </ligand>
</feature>
<dbReference type="GO" id="GO:0006207">
    <property type="term" value="P:'de novo' pyrimidine nucleobase biosynthetic process"/>
    <property type="evidence" value="ECO:0007669"/>
    <property type="project" value="UniProtKB-UniRule"/>
</dbReference>
<dbReference type="RefSeq" id="WP_079940324.1">
    <property type="nucleotide sequence ID" value="NZ_CP019655.1"/>
</dbReference>
<comment type="function">
    <text evidence="1 15">Catalyzes the conversion of dihydroorotate to orotate with quinone as electron acceptor.</text>
</comment>
<dbReference type="InterPro" id="IPR005720">
    <property type="entry name" value="Dihydroorotate_DH_cat"/>
</dbReference>
<evidence type="ECO:0000256" key="3">
    <source>
        <dbReference type="ARBA" id="ARBA00004370"/>
    </source>
</evidence>
<evidence type="ECO:0000256" key="7">
    <source>
        <dbReference type="ARBA" id="ARBA00011669"/>
    </source>
</evidence>
<feature type="domain" description="Dihydroorotate dehydrogenase catalytic" evidence="16">
    <location>
        <begin position="52"/>
        <end position="348"/>
    </location>
</feature>
<feature type="binding site" evidence="15">
    <location>
        <position position="147"/>
    </location>
    <ligand>
        <name>FMN</name>
        <dbReference type="ChEBI" id="CHEBI:58210"/>
    </ligand>
</feature>
<evidence type="ECO:0000256" key="12">
    <source>
        <dbReference type="ARBA" id="ARBA00023136"/>
    </source>
</evidence>
<dbReference type="GO" id="GO:0044205">
    <property type="term" value="P:'de novo' UMP biosynthetic process"/>
    <property type="evidence" value="ECO:0007669"/>
    <property type="project" value="UniProtKB-UniRule"/>
</dbReference>
<proteinExistence type="inferred from homology"/>
<feature type="active site" description="Nucleophile" evidence="15">
    <location>
        <position position="183"/>
    </location>
</feature>
<dbReference type="NCBIfam" id="NF003645">
    <property type="entry name" value="PRK05286.1-2"/>
    <property type="match status" value="1"/>
</dbReference>
<dbReference type="InterPro" id="IPR005719">
    <property type="entry name" value="Dihydroorotate_DH_2"/>
</dbReference>
<dbReference type="AlphaFoldDB" id="A0A2L1UBD4"/>
<comment type="subunit">
    <text evidence="15">Monomer.</text>
</comment>
<evidence type="ECO:0000259" key="16">
    <source>
        <dbReference type="Pfam" id="PF01180"/>
    </source>
</evidence>
<feature type="binding site" evidence="15">
    <location>
        <position position="305"/>
    </location>
    <ligand>
        <name>FMN</name>
        <dbReference type="ChEBI" id="CHEBI:58210"/>
    </ligand>
</feature>
<feature type="binding site" evidence="15">
    <location>
        <position position="180"/>
    </location>
    <ligand>
        <name>substrate</name>
    </ligand>
</feature>
<evidence type="ECO:0000256" key="15">
    <source>
        <dbReference type="HAMAP-Rule" id="MF_00225"/>
    </source>
</evidence>
<dbReference type="STRING" id="147375.BXP28_12185"/>
<dbReference type="SUPFAM" id="SSF51395">
    <property type="entry name" value="FMN-linked oxidoreductases"/>
    <property type="match status" value="1"/>
</dbReference>
<dbReference type="HAMAP" id="MF_00225">
    <property type="entry name" value="DHO_dh_type2"/>
    <property type="match status" value="1"/>
</dbReference>
<dbReference type="EMBL" id="CP019655">
    <property type="protein sequence ID" value="AVF25463.1"/>
    <property type="molecule type" value="Genomic_DNA"/>
</dbReference>
<reference evidence="18" key="1">
    <citation type="submission" date="2017-02" db="EMBL/GenBank/DDBJ databases">
        <title>Delineation of Paenibacillus larvae strains originating from foulbrood outbreaks.</title>
        <authorList>
            <person name="Beims H."/>
            <person name="Bunk B."/>
            <person name="Sproeer C."/>
            <person name="Mohr K.I."/>
            <person name="Pradella S."/>
            <person name="Guenther G."/>
            <person name="Rohde M."/>
            <person name="von der Ohe W."/>
            <person name="Steinert M."/>
        </authorList>
    </citation>
    <scope>NUCLEOTIDE SEQUENCE [LARGE SCALE GENOMIC DNA]</scope>
    <source>
        <strain evidence="18">Eric_III</strain>
    </source>
</reference>
<evidence type="ECO:0000256" key="1">
    <source>
        <dbReference type="ARBA" id="ARBA00003125"/>
    </source>
</evidence>
<evidence type="ECO:0000256" key="6">
    <source>
        <dbReference type="ARBA" id="ARBA00005359"/>
    </source>
</evidence>
<keyword evidence="11 15" id="KW-0560">Oxidoreductase</keyword>
<comment type="pathway">
    <text evidence="5 15">Pyrimidine metabolism; UMP biosynthesis via de novo pathway; orotate from (S)-dihydroorotate (quinone route): step 1/1.</text>
</comment>
<accession>A0A2L1UBD4</accession>
<feature type="binding site" evidence="15">
    <location>
        <position position="180"/>
    </location>
    <ligand>
        <name>FMN</name>
        <dbReference type="ChEBI" id="CHEBI:58210"/>
    </ligand>
</feature>
<dbReference type="GO" id="GO:0005737">
    <property type="term" value="C:cytoplasm"/>
    <property type="evidence" value="ECO:0007669"/>
    <property type="project" value="InterPro"/>
</dbReference>
<evidence type="ECO:0000256" key="14">
    <source>
        <dbReference type="ARBA" id="ARBA00048996"/>
    </source>
</evidence>
<dbReference type="NCBIfam" id="TIGR01036">
    <property type="entry name" value="pyrD_sub2"/>
    <property type="match status" value="1"/>
</dbReference>
<feature type="binding site" evidence="15">
    <location>
        <position position="93"/>
    </location>
    <ligand>
        <name>FMN</name>
        <dbReference type="ChEBI" id="CHEBI:58210"/>
    </ligand>
</feature>
<evidence type="ECO:0000256" key="9">
    <source>
        <dbReference type="ARBA" id="ARBA00022643"/>
    </source>
</evidence>
<keyword evidence="10 15" id="KW-0665">Pyrimidine biosynthesis</keyword>
<keyword evidence="12 15" id="KW-0472">Membrane</keyword>
<keyword evidence="9 15" id="KW-0288">FMN</keyword>
<dbReference type="PROSITE" id="PS00912">
    <property type="entry name" value="DHODEHASE_2"/>
    <property type="match status" value="1"/>
</dbReference>
<sequence length="365" mass="39724">MLYKKLAKPVLFRMDPEAAHHLTIRGLSIAGKVPGAKGIIHGLYGMPKRAELQMKLWGIGFANPVGLAAGLDKNAEAVEGFSQMGFGFMEVGTVTPRPQEGNEKPRLFRLPEYQALINRMGFNNVGAEKMARTMSALKNRPIPVAVNIGKNKVTPNEDAEEDYRICIRTLYKEADFFVVNISSPNTPDLRSLQHGSDLLNLLHAVTDEMQRQQARYGDSGKPVLVKIAPDLTDEEVENTIHTIRESGAAGIIVSNTTISREGIVHAHKDQAGGLSGKPLAECSTEMVAKVYLLTGGKMPIIGSGGISTPEDAYAKFRAGASLVEVYTALIYEGPKLIRRLNEGLIALLKRDGYTHLSQAIGADHR</sequence>
<feature type="binding site" evidence="15">
    <location>
        <begin position="69"/>
        <end position="73"/>
    </location>
    <ligand>
        <name>FMN</name>
        <dbReference type="ChEBI" id="CHEBI:58210"/>
    </ligand>
</feature>
<evidence type="ECO:0000256" key="5">
    <source>
        <dbReference type="ARBA" id="ARBA00005161"/>
    </source>
</evidence>
<feature type="binding site" evidence="15">
    <location>
        <position position="276"/>
    </location>
    <ligand>
        <name>FMN</name>
        <dbReference type="ChEBI" id="CHEBI:58210"/>
    </ligand>
</feature>
<comment type="similarity">
    <text evidence="6 15">Belongs to the dihydroorotate dehydrogenase family. Type 2 subfamily.</text>
</comment>
<keyword evidence="8 15" id="KW-0285">Flavoprotein</keyword>
<comment type="catalytic activity">
    <reaction evidence="14">
        <text>(S)-dihydroorotate + NAD(+) = orotate + NADH + H(+)</text>
        <dbReference type="Rhea" id="RHEA:13513"/>
        <dbReference type="ChEBI" id="CHEBI:15378"/>
        <dbReference type="ChEBI" id="CHEBI:30839"/>
        <dbReference type="ChEBI" id="CHEBI:30864"/>
        <dbReference type="ChEBI" id="CHEBI:57540"/>
        <dbReference type="ChEBI" id="CHEBI:57945"/>
        <dbReference type="EC" id="1.3.1.14"/>
    </reaction>
</comment>
<dbReference type="UniPathway" id="UPA00070">
    <property type="reaction ID" value="UER00945"/>
</dbReference>
<evidence type="ECO:0000256" key="11">
    <source>
        <dbReference type="ARBA" id="ARBA00023002"/>
    </source>
</evidence>
<dbReference type="InterPro" id="IPR013785">
    <property type="entry name" value="Aldolase_TIM"/>
</dbReference>
<feature type="binding site" evidence="15">
    <location>
        <begin position="118"/>
        <end position="122"/>
    </location>
    <ligand>
        <name>substrate</name>
    </ligand>
</feature>
<dbReference type="PANTHER" id="PTHR48109">
    <property type="entry name" value="DIHYDROOROTATE DEHYDROGENASE (QUINONE), MITOCHONDRIAL-RELATED"/>
    <property type="match status" value="1"/>
</dbReference>
<feature type="binding site" evidence="15">
    <location>
        <begin position="255"/>
        <end position="256"/>
    </location>
    <ligand>
        <name>substrate</name>
    </ligand>
</feature>
<keyword evidence="15" id="KW-1003">Cell membrane</keyword>
<dbReference type="GO" id="GO:0004589">
    <property type="term" value="F:dihydroorotate dehydrogenase (NAD+) activity"/>
    <property type="evidence" value="ECO:0007669"/>
    <property type="project" value="UniProtKB-EC"/>
</dbReference>
<evidence type="ECO:0000313" key="17">
    <source>
        <dbReference type="EMBL" id="AVF25463.1"/>
    </source>
</evidence>
<feature type="binding site" evidence="15">
    <location>
        <position position="226"/>
    </location>
    <ligand>
        <name>FMN</name>
        <dbReference type="ChEBI" id="CHEBI:58210"/>
    </ligand>
</feature>
<evidence type="ECO:0000256" key="2">
    <source>
        <dbReference type="ARBA" id="ARBA00003616"/>
    </source>
</evidence>
<comment type="subunit">
    <text evidence="7">Heterotetramer of 2 PyrK and 2 PyrD type B subunits.</text>
</comment>
<comment type="catalytic activity">
    <reaction evidence="13 15">
        <text>(S)-dihydroorotate + a quinone = orotate + a quinol</text>
        <dbReference type="Rhea" id="RHEA:30187"/>
        <dbReference type="ChEBI" id="CHEBI:24646"/>
        <dbReference type="ChEBI" id="CHEBI:30839"/>
        <dbReference type="ChEBI" id="CHEBI:30864"/>
        <dbReference type="ChEBI" id="CHEBI:132124"/>
        <dbReference type="EC" id="1.3.5.2"/>
    </reaction>
</comment>
<name>A0A2L1UBD4_9BACL</name>
<dbReference type="Gene3D" id="3.20.20.70">
    <property type="entry name" value="Aldolase class I"/>
    <property type="match status" value="1"/>
</dbReference>
<dbReference type="InterPro" id="IPR001295">
    <property type="entry name" value="Dihydroorotate_DH_CS"/>
</dbReference>
<comment type="pathway">
    <text evidence="4">Pyrimidine metabolism; UMP biosynthesis via de novo pathway; orotate from (S)-dihydroorotate (NAD(+) route): step 1/1.</text>
</comment>